<reference evidence="2" key="2">
    <citation type="submission" date="2013-04" db="UniProtKB">
        <authorList>
            <consortium name="EnsemblPlants"/>
        </authorList>
    </citation>
    <scope>IDENTIFICATION</scope>
</reference>
<evidence type="ECO:0000313" key="2">
    <source>
        <dbReference type="EnsemblPlants" id="OB03G13140.1"/>
    </source>
</evidence>
<name>J3LJT8_ORYBR</name>
<sequence>MLKYRPNYPSLLLHRSRHSQSIHSQSPSPAAKVDAGSLHPRPAPANPSAAPATEARRRRLLPIAPPPSPPPSHCRQISRDRVNRISTPPPARARPRRCGFVPAAAASSPSRPRLSTALTVHPPL</sequence>
<feature type="compositionally biased region" description="Pro residues" evidence="1">
    <location>
        <begin position="63"/>
        <end position="72"/>
    </location>
</feature>
<dbReference type="AlphaFoldDB" id="J3LJT8"/>
<reference evidence="2" key="1">
    <citation type="journal article" date="2013" name="Nat. Commun.">
        <title>Whole-genome sequencing of Oryza brachyantha reveals mechanisms underlying Oryza genome evolution.</title>
        <authorList>
            <person name="Chen J."/>
            <person name="Huang Q."/>
            <person name="Gao D."/>
            <person name="Wang J."/>
            <person name="Lang Y."/>
            <person name="Liu T."/>
            <person name="Li B."/>
            <person name="Bai Z."/>
            <person name="Luis Goicoechea J."/>
            <person name="Liang C."/>
            <person name="Chen C."/>
            <person name="Zhang W."/>
            <person name="Sun S."/>
            <person name="Liao Y."/>
            <person name="Zhang X."/>
            <person name="Yang L."/>
            <person name="Song C."/>
            <person name="Wang M."/>
            <person name="Shi J."/>
            <person name="Liu G."/>
            <person name="Liu J."/>
            <person name="Zhou H."/>
            <person name="Zhou W."/>
            <person name="Yu Q."/>
            <person name="An N."/>
            <person name="Chen Y."/>
            <person name="Cai Q."/>
            <person name="Wang B."/>
            <person name="Liu B."/>
            <person name="Min J."/>
            <person name="Huang Y."/>
            <person name="Wu H."/>
            <person name="Li Z."/>
            <person name="Zhang Y."/>
            <person name="Yin Y."/>
            <person name="Song W."/>
            <person name="Jiang J."/>
            <person name="Jackson S.A."/>
            <person name="Wing R.A."/>
            <person name="Wang J."/>
            <person name="Chen M."/>
        </authorList>
    </citation>
    <scope>NUCLEOTIDE SEQUENCE [LARGE SCALE GENOMIC DNA]</scope>
    <source>
        <strain evidence="2">cv. IRGC 101232</strain>
    </source>
</reference>
<dbReference type="Proteomes" id="UP000006038">
    <property type="component" value="Chromosome 3"/>
</dbReference>
<dbReference type="EnsemblPlants" id="OB03G13140.1">
    <property type="protein sequence ID" value="OB03G13140.1"/>
    <property type="gene ID" value="OB03G13140"/>
</dbReference>
<keyword evidence="3" id="KW-1185">Reference proteome</keyword>
<proteinExistence type="predicted"/>
<evidence type="ECO:0000313" key="3">
    <source>
        <dbReference type="Proteomes" id="UP000006038"/>
    </source>
</evidence>
<protein>
    <submittedName>
        <fullName evidence="2">Uncharacterized protein</fullName>
    </submittedName>
</protein>
<feature type="compositionally biased region" description="Low complexity" evidence="1">
    <location>
        <begin position="102"/>
        <end position="113"/>
    </location>
</feature>
<evidence type="ECO:0000256" key="1">
    <source>
        <dbReference type="SAM" id="MobiDB-lite"/>
    </source>
</evidence>
<accession>J3LJT8</accession>
<organism evidence="2">
    <name type="scientific">Oryza brachyantha</name>
    <name type="common">malo sina</name>
    <dbReference type="NCBI Taxonomy" id="4533"/>
    <lineage>
        <taxon>Eukaryota</taxon>
        <taxon>Viridiplantae</taxon>
        <taxon>Streptophyta</taxon>
        <taxon>Embryophyta</taxon>
        <taxon>Tracheophyta</taxon>
        <taxon>Spermatophyta</taxon>
        <taxon>Magnoliopsida</taxon>
        <taxon>Liliopsida</taxon>
        <taxon>Poales</taxon>
        <taxon>Poaceae</taxon>
        <taxon>BOP clade</taxon>
        <taxon>Oryzoideae</taxon>
        <taxon>Oryzeae</taxon>
        <taxon>Oryzinae</taxon>
        <taxon>Oryza</taxon>
    </lineage>
</organism>
<dbReference type="Gramene" id="OB03G13140.1">
    <property type="protein sequence ID" value="OB03G13140.1"/>
    <property type="gene ID" value="OB03G13140"/>
</dbReference>
<dbReference type="HOGENOM" id="CLU_2007442_0_0_1"/>
<feature type="region of interest" description="Disordered" evidence="1">
    <location>
        <begin position="1"/>
        <end position="124"/>
    </location>
</feature>